<feature type="transmembrane region" description="Helical" evidence="2">
    <location>
        <begin position="44"/>
        <end position="61"/>
    </location>
</feature>
<accession>A0A9X2ICQ7</accession>
<dbReference type="EC" id="2.7.8.-" evidence="3"/>
<sequence length="563" mass="63537">MRNTSQIQETPNNWGNWRGLGGWNYYFLLKFALLWYGYLDFHPFVNLVFLMFLLFPLPAFLHRCRNWLAIPIGLALFYHDTWLPNVHSIMSQGADVLKFSPDYLLELVNRFINWNMIGAAFVLLVAYLFLSQWIRITVFTVFAISWLNILTIQSSAYPLLPTMNKTSSNQSQAVTKSTPHAKEQDANLPPTNDNLNAYLNQFYNQEKTKKTKFPLSLPADAEPFDILIIHICSLAWSDLDAVHLRNHPLWSKFDILFNKFNSAASYSAPAGIRLLRASCGQTSHTALYSPAAQNCYLMDNLASLGFTPEIMLDHNGIYGNFLDQLRQHGNIQQVPLMSHIGINQSMIEFDGSPLFNNDELLNRWLKQKQKNTNSRSATYYNIITLHDGNRSLKDSKSIPYESRATQLFDQLVNFLASLEQSGRKAVVIIIPEHGANLTGDKLQMPGLRDIPSPAITHIPVGIKLIGLKTPNQNETLQINNPSSYLAVSELISRLLDGKIFNQSPLNLQTLIDKLPQTAVVSENEGITVIEYQGIPYILLKGDSNWVPYPQSPAPVPASNASVK</sequence>
<dbReference type="NCBIfam" id="TIGR03368">
    <property type="entry name" value="cellulose_yhjU"/>
    <property type="match status" value="1"/>
</dbReference>
<feature type="transmembrane region" description="Helical" evidence="2">
    <location>
        <begin position="137"/>
        <end position="160"/>
    </location>
</feature>
<dbReference type="AlphaFoldDB" id="A0A9X2ICQ7"/>
<evidence type="ECO:0000313" key="4">
    <source>
        <dbReference type="Proteomes" id="UP001139721"/>
    </source>
</evidence>
<feature type="compositionally biased region" description="Polar residues" evidence="1">
    <location>
        <begin position="168"/>
        <end position="178"/>
    </location>
</feature>
<comment type="caution">
    <text evidence="3">The sequence shown here is derived from an EMBL/GenBank/DDBJ whole genome shotgun (WGS) entry which is preliminary data.</text>
</comment>
<feature type="transmembrane region" description="Helical" evidence="2">
    <location>
        <begin position="20"/>
        <end position="38"/>
    </location>
</feature>
<evidence type="ECO:0000313" key="3">
    <source>
        <dbReference type="EMBL" id="MCL9685461.1"/>
    </source>
</evidence>
<organism evidence="3 4">
    <name type="scientific">Legionella maioricensis</name>
    <dbReference type="NCBI Taxonomy" id="2896528"/>
    <lineage>
        <taxon>Bacteria</taxon>
        <taxon>Pseudomonadati</taxon>
        <taxon>Pseudomonadota</taxon>
        <taxon>Gammaproteobacteria</taxon>
        <taxon>Legionellales</taxon>
        <taxon>Legionellaceae</taxon>
        <taxon>Legionella</taxon>
    </lineage>
</organism>
<evidence type="ECO:0000256" key="2">
    <source>
        <dbReference type="SAM" id="Phobius"/>
    </source>
</evidence>
<keyword evidence="2" id="KW-0812">Transmembrane</keyword>
<dbReference type="EMBL" id="JAJKBJ010000026">
    <property type="protein sequence ID" value="MCL9685461.1"/>
    <property type="molecule type" value="Genomic_DNA"/>
</dbReference>
<dbReference type="Proteomes" id="UP001139721">
    <property type="component" value="Unassembled WGS sequence"/>
</dbReference>
<dbReference type="InterPro" id="IPR017744">
    <property type="entry name" value="BcsG"/>
</dbReference>
<proteinExistence type="predicted"/>
<keyword evidence="2" id="KW-0472">Membrane</keyword>
<reference evidence="3" key="1">
    <citation type="submission" date="2021-11" db="EMBL/GenBank/DDBJ databases">
        <title>Legionella maioricencis sp. nov., a new species isolated from hot water samples in Mallorca.</title>
        <authorList>
            <person name="Crespi S."/>
            <person name="Drasar V."/>
            <person name="Salva-Serra F."/>
            <person name="Jaen-Luchoro D."/>
            <person name="Pineiro-Iglesias B."/>
            <person name="Aliaga F."/>
            <person name="Fernandez-Juarez V."/>
            <person name="Coll G."/>
            <person name="Moore E.R.B."/>
            <person name="Bennasar-Figueras A."/>
        </authorList>
    </citation>
    <scope>NUCLEOTIDE SEQUENCE</scope>
    <source>
        <strain evidence="3">HCPI-6</strain>
    </source>
</reference>
<feature type="transmembrane region" description="Helical" evidence="2">
    <location>
        <begin position="68"/>
        <end position="91"/>
    </location>
</feature>
<gene>
    <name evidence="3" type="primary">bcsG</name>
    <name evidence="3" type="ORF">LOX96_15265</name>
</gene>
<keyword evidence="2" id="KW-1133">Transmembrane helix</keyword>
<dbReference type="Pfam" id="PF11658">
    <property type="entry name" value="CBP_BcsG"/>
    <property type="match status" value="1"/>
</dbReference>
<feature type="region of interest" description="Disordered" evidence="1">
    <location>
        <begin position="168"/>
        <end position="190"/>
    </location>
</feature>
<protein>
    <submittedName>
        <fullName evidence="3">Cellulose biosynthesis protein BcsG</fullName>
        <ecNumber evidence="3">2.7.8.-</ecNumber>
    </submittedName>
</protein>
<evidence type="ECO:0000256" key="1">
    <source>
        <dbReference type="SAM" id="MobiDB-lite"/>
    </source>
</evidence>
<feature type="transmembrane region" description="Helical" evidence="2">
    <location>
        <begin position="111"/>
        <end position="130"/>
    </location>
</feature>
<keyword evidence="4" id="KW-1185">Reference proteome</keyword>
<name>A0A9X2ICQ7_9GAMM</name>
<dbReference type="RefSeq" id="WP_250424802.1">
    <property type="nucleotide sequence ID" value="NZ_JAJKBJ010000026.1"/>
</dbReference>
<keyword evidence="3" id="KW-0808">Transferase</keyword>
<dbReference type="GO" id="GO:0016740">
    <property type="term" value="F:transferase activity"/>
    <property type="evidence" value="ECO:0007669"/>
    <property type="project" value="UniProtKB-KW"/>
</dbReference>